<proteinExistence type="inferred from homology"/>
<protein>
    <submittedName>
        <fullName evidence="3">Glucose 1-dehydrogenase</fullName>
        <ecNumber evidence="3">1.1.1.47</ecNumber>
    </submittedName>
</protein>
<dbReference type="PANTHER" id="PTHR42760">
    <property type="entry name" value="SHORT-CHAIN DEHYDROGENASES/REDUCTASES FAMILY MEMBER"/>
    <property type="match status" value="1"/>
</dbReference>
<evidence type="ECO:0000256" key="1">
    <source>
        <dbReference type="ARBA" id="ARBA00006484"/>
    </source>
</evidence>
<dbReference type="InterPro" id="IPR020904">
    <property type="entry name" value="Sc_DH/Rdtase_CS"/>
</dbReference>
<dbReference type="Gene3D" id="3.40.50.720">
    <property type="entry name" value="NAD(P)-binding Rossmann-like Domain"/>
    <property type="match status" value="1"/>
</dbReference>
<feature type="domain" description="Ketoreductase" evidence="2">
    <location>
        <begin position="10"/>
        <end position="180"/>
    </location>
</feature>
<evidence type="ECO:0000313" key="4">
    <source>
        <dbReference type="Proteomes" id="UP001291309"/>
    </source>
</evidence>
<dbReference type="CDD" id="cd05233">
    <property type="entry name" value="SDR_c"/>
    <property type="match status" value="1"/>
</dbReference>
<name>A0ABU5GZU6_9BACT</name>
<dbReference type="NCBIfam" id="NF005559">
    <property type="entry name" value="PRK07231.1"/>
    <property type="match status" value="1"/>
</dbReference>
<evidence type="ECO:0000313" key="3">
    <source>
        <dbReference type="EMBL" id="MDY7226571.1"/>
    </source>
</evidence>
<comment type="similarity">
    <text evidence="1">Belongs to the short-chain dehydrogenases/reductases (SDR) family.</text>
</comment>
<keyword evidence="3" id="KW-0560">Oxidoreductase</keyword>
<dbReference type="PANTHER" id="PTHR42760:SF135">
    <property type="entry name" value="BLL7886 PROTEIN"/>
    <property type="match status" value="1"/>
</dbReference>
<dbReference type="InterPro" id="IPR036291">
    <property type="entry name" value="NAD(P)-bd_dom_sf"/>
</dbReference>
<dbReference type="SUPFAM" id="SSF51735">
    <property type="entry name" value="NAD(P)-binding Rossmann-fold domains"/>
    <property type="match status" value="1"/>
</dbReference>
<dbReference type="SMART" id="SM00822">
    <property type="entry name" value="PKS_KR"/>
    <property type="match status" value="1"/>
</dbReference>
<dbReference type="InterPro" id="IPR057326">
    <property type="entry name" value="KR_dom"/>
</dbReference>
<dbReference type="PROSITE" id="PS00061">
    <property type="entry name" value="ADH_SHORT"/>
    <property type="match status" value="1"/>
</dbReference>
<dbReference type="EMBL" id="JAXIVS010000003">
    <property type="protein sequence ID" value="MDY7226571.1"/>
    <property type="molecule type" value="Genomic_DNA"/>
</dbReference>
<evidence type="ECO:0000259" key="2">
    <source>
        <dbReference type="SMART" id="SM00822"/>
    </source>
</evidence>
<dbReference type="Proteomes" id="UP001291309">
    <property type="component" value="Unassembled WGS sequence"/>
</dbReference>
<accession>A0ABU5GZU6</accession>
<keyword evidence="4" id="KW-1185">Reference proteome</keyword>
<dbReference type="PRINTS" id="PR00080">
    <property type="entry name" value="SDRFAMILY"/>
</dbReference>
<reference evidence="3 4" key="1">
    <citation type="submission" date="2023-12" db="EMBL/GenBank/DDBJ databases">
        <title>the genome sequence of Hyalangium sp. s54d21.</title>
        <authorList>
            <person name="Zhang X."/>
        </authorList>
    </citation>
    <scope>NUCLEOTIDE SEQUENCE [LARGE SCALE GENOMIC DNA]</scope>
    <source>
        <strain evidence="4">s54d21</strain>
    </source>
</reference>
<comment type="caution">
    <text evidence="3">The sequence shown here is derived from an EMBL/GenBank/DDBJ whole genome shotgun (WGS) entry which is preliminary data.</text>
</comment>
<dbReference type="Pfam" id="PF13561">
    <property type="entry name" value="adh_short_C2"/>
    <property type="match status" value="1"/>
</dbReference>
<organism evidence="3 4">
    <name type="scientific">Hyalangium rubrum</name>
    <dbReference type="NCBI Taxonomy" id="3103134"/>
    <lineage>
        <taxon>Bacteria</taxon>
        <taxon>Pseudomonadati</taxon>
        <taxon>Myxococcota</taxon>
        <taxon>Myxococcia</taxon>
        <taxon>Myxococcales</taxon>
        <taxon>Cystobacterineae</taxon>
        <taxon>Archangiaceae</taxon>
        <taxon>Hyalangium</taxon>
    </lineage>
</organism>
<gene>
    <name evidence="3" type="ORF">SYV04_09245</name>
</gene>
<dbReference type="GO" id="GO:0047936">
    <property type="term" value="F:glucose 1-dehydrogenase [NAD(P)+] activity"/>
    <property type="evidence" value="ECO:0007669"/>
    <property type="project" value="UniProtKB-EC"/>
</dbReference>
<dbReference type="InterPro" id="IPR002347">
    <property type="entry name" value="SDR_fam"/>
</dbReference>
<dbReference type="PRINTS" id="PR00081">
    <property type="entry name" value="GDHRDH"/>
</dbReference>
<dbReference type="EC" id="1.1.1.47" evidence="3"/>
<dbReference type="RefSeq" id="WP_321545302.1">
    <property type="nucleotide sequence ID" value="NZ_JAXIVS010000003.1"/>
</dbReference>
<sequence>MALTCSLHGKNVLVTGASSGLGLHFAATLGAAGATVVLAARRDSLLQETVADLRARGVSAHSVPMDVRDPDSVTAAFDAATREVGVLDVVINNAGISATTAALDISHDEWTRVLDTNLTGCFTVAQQAARRLKEAGRGGTIVNVASILGLRVAGMLSHYAAAKAGLVQLTQALALEWARYRIRVNALCPGYIETDLNRDFFQTEAGKALIQRIPQRRLGQLADLDGPLLLLCSDSAAYMTGSILAVDGGHLCSSL</sequence>